<dbReference type="EMBL" id="CM051394">
    <property type="protein sequence ID" value="KAJ4728781.1"/>
    <property type="molecule type" value="Genomic_DNA"/>
</dbReference>
<organism evidence="1 2">
    <name type="scientific">Melia azedarach</name>
    <name type="common">Chinaberry tree</name>
    <dbReference type="NCBI Taxonomy" id="155640"/>
    <lineage>
        <taxon>Eukaryota</taxon>
        <taxon>Viridiplantae</taxon>
        <taxon>Streptophyta</taxon>
        <taxon>Embryophyta</taxon>
        <taxon>Tracheophyta</taxon>
        <taxon>Spermatophyta</taxon>
        <taxon>Magnoliopsida</taxon>
        <taxon>eudicotyledons</taxon>
        <taxon>Gunneridae</taxon>
        <taxon>Pentapetalae</taxon>
        <taxon>rosids</taxon>
        <taxon>malvids</taxon>
        <taxon>Sapindales</taxon>
        <taxon>Meliaceae</taxon>
        <taxon>Melia</taxon>
    </lineage>
</organism>
<sequence length="316" mass="35315">MPPEVTYCRPLLTPLVHFSSPVNHKYYRESKRMRFPGKKLIPLLVFILTSLSILRLLRLAITTSPSPPSYSSLSTLQNVCSSPSPSCITVPSYSSGTSKDLHKTSAATALTKKEFKLLSNLITSKAPCNLLIFGLEPQYLKLSKINARGITIFLEDDSNKIKANKRKVNSSQIFKVEYQRPAKDAYKLLKHARQNPACAPNSGLLQASKCKLALRHLPDEVYKHKWDVVVVDGPRGDMPEAPGRMAAIYTASMLARAGNAAHVVVHDVDRTIEKWFSWEFLCEENLVASKGKLWNFRITGQSNSTRFCPAKTILIE</sequence>
<protein>
    <submittedName>
        <fullName evidence="1">Glucuronoxylan 4-O-methyltransferase 1</fullName>
    </submittedName>
</protein>
<comment type="caution">
    <text evidence="1">The sequence shown here is derived from an EMBL/GenBank/DDBJ whole genome shotgun (WGS) entry which is preliminary data.</text>
</comment>
<dbReference type="Proteomes" id="UP001164539">
    <property type="component" value="Chromosome 1"/>
</dbReference>
<keyword evidence="2" id="KW-1185">Reference proteome</keyword>
<proteinExistence type="predicted"/>
<reference evidence="1 2" key="1">
    <citation type="journal article" date="2023" name="Science">
        <title>Complex scaffold remodeling in plant triterpene biosynthesis.</title>
        <authorList>
            <person name="De La Pena R."/>
            <person name="Hodgson H."/>
            <person name="Liu J.C."/>
            <person name="Stephenson M.J."/>
            <person name="Martin A.C."/>
            <person name="Owen C."/>
            <person name="Harkess A."/>
            <person name="Leebens-Mack J."/>
            <person name="Jimenez L.E."/>
            <person name="Osbourn A."/>
            <person name="Sattely E.S."/>
        </authorList>
    </citation>
    <scope>NUCLEOTIDE SEQUENCE [LARGE SCALE GENOMIC DNA]</scope>
    <source>
        <strain evidence="2">cv. JPN11</strain>
        <tissue evidence="1">Leaf</tissue>
    </source>
</reference>
<gene>
    <name evidence="1" type="ORF">OWV82_001665</name>
</gene>
<name>A0ACC1YYF9_MELAZ</name>
<evidence type="ECO:0000313" key="2">
    <source>
        <dbReference type="Proteomes" id="UP001164539"/>
    </source>
</evidence>
<accession>A0ACC1YYF9</accession>
<evidence type="ECO:0000313" key="1">
    <source>
        <dbReference type="EMBL" id="KAJ4728781.1"/>
    </source>
</evidence>